<dbReference type="Proteomes" id="UP000708208">
    <property type="component" value="Unassembled WGS sequence"/>
</dbReference>
<keyword evidence="3" id="KW-1185">Reference proteome</keyword>
<organism evidence="2 3">
    <name type="scientific">Allacma fusca</name>
    <dbReference type="NCBI Taxonomy" id="39272"/>
    <lineage>
        <taxon>Eukaryota</taxon>
        <taxon>Metazoa</taxon>
        <taxon>Ecdysozoa</taxon>
        <taxon>Arthropoda</taxon>
        <taxon>Hexapoda</taxon>
        <taxon>Collembola</taxon>
        <taxon>Symphypleona</taxon>
        <taxon>Sminthuridae</taxon>
        <taxon>Allacma</taxon>
    </lineage>
</organism>
<name>A0A8J2PLN2_9HEXA</name>
<gene>
    <name evidence="2" type="ORF">AFUS01_LOCUS38154</name>
</gene>
<protein>
    <submittedName>
        <fullName evidence="2">Uncharacterized protein</fullName>
    </submittedName>
</protein>
<feature type="region of interest" description="Disordered" evidence="1">
    <location>
        <begin position="40"/>
        <end position="69"/>
    </location>
</feature>
<feature type="compositionally biased region" description="Acidic residues" evidence="1">
    <location>
        <begin position="54"/>
        <end position="69"/>
    </location>
</feature>
<comment type="caution">
    <text evidence="2">The sequence shown here is derived from an EMBL/GenBank/DDBJ whole genome shotgun (WGS) entry which is preliminary data.</text>
</comment>
<evidence type="ECO:0000313" key="2">
    <source>
        <dbReference type="EMBL" id="CAG7828209.1"/>
    </source>
</evidence>
<evidence type="ECO:0000256" key="1">
    <source>
        <dbReference type="SAM" id="MobiDB-lite"/>
    </source>
</evidence>
<dbReference type="EMBL" id="CAJVCH010546564">
    <property type="protein sequence ID" value="CAG7828209.1"/>
    <property type="molecule type" value="Genomic_DNA"/>
</dbReference>
<evidence type="ECO:0000313" key="3">
    <source>
        <dbReference type="Proteomes" id="UP000708208"/>
    </source>
</evidence>
<accession>A0A8J2PLN2</accession>
<dbReference type="OrthoDB" id="7700504at2759"/>
<sequence>MAALVGKHLVIGDHLCWKCVNLIQKDIYLQQQTCDDAMDKDEDPVHENFTDTQENSDESSTDTSDLSDSDEDYIDEEVAEEKFKLICNVLGIPLVKRSELRTIKQCLNLRSVVQEKVVFLMRAFLKNDLYFAYDLVKGCRDCHELVDQLVVSKNEAETLAEQYKCMTNTPKW</sequence>
<proteinExistence type="predicted"/>
<feature type="non-terminal residue" evidence="2">
    <location>
        <position position="172"/>
    </location>
</feature>
<reference evidence="2" key="1">
    <citation type="submission" date="2021-06" db="EMBL/GenBank/DDBJ databases">
        <authorList>
            <person name="Hodson N. C."/>
            <person name="Mongue J. A."/>
            <person name="Jaron S. K."/>
        </authorList>
    </citation>
    <scope>NUCLEOTIDE SEQUENCE</scope>
</reference>
<dbReference type="AlphaFoldDB" id="A0A8J2PLN2"/>